<organism evidence="1">
    <name type="scientific">Hexamita inflata</name>
    <dbReference type="NCBI Taxonomy" id="28002"/>
    <lineage>
        <taxon>Eukaryota</taxon>
        <taxon>Metamonada</taxon>
        <taxon>Diplomonadida</taxon>
        <taxon>Hexamitidae</taxon>
        <taxon>Hexamitinae</taxon>
        <taxon>Hexamita</taxon>
    </lineage>
</organism>
<reference evidence="1" key="1">
    <citation type="submission" date="2023-06" db="EMBL/GenBank/DDBJ databases">
        <authorList>
            <person name="Kurt Z."/>
        </authorList>
    </citation>
    <scope>NUCLEOTIDE SEQUENCE</scope>
</reference>
<evidence type="ECO:0000313" key="3">
    <source>
        <dbReference type="Proteomes" id="UP001642409"/>
    </source>
</evidence>
<keyword evidence="3" id="KW-1185">Reference proteome</keyword>
<comment type="caution">
    <text evidence="1">The sequence shown here is derived from an EMBL/GenBank/DDBJ whole genome shotgun (WGS) entry which is preliminary data.</text>
</comment>
<dbReference type="EMBL" id="CATOUU010000145">
    <property type="protein sequence ID" value="CAI9917958.1"/>
    <property type="molecule type" value="Genomic_DNA"/>
</dbReference>
<sequence length="131" mass="15448">MTKISWNRRTRTIFTVTRLTVEHSQLSPQNSNISSSQYWICFDRSKYRFTIVSGLRIQNQDLSYAEYLRSIVNKPAMNKTYVAEARRTHYFQYVNVCRVNLSATYTFCTFVFHTVCTSIIQNTQQNNIAHL</sequence>
<reference evidence="2 3" key="2">
    <citation type="submission" date="2024-07" db="EMBL/GenBank/DDBJ databases">
        <authorList>
            <person name="Akdeniz Z."/>
        </authorList>
    </citation>
    <scope>NUCLEOTIDE SEQUENCE [LARGE SCALE GENOMIC DNA]</scope>
</reference>
<evidence type="ECO:0000313" key="2">
    <source>
        <dbReference type="EMBL" id="CAL6081902.1"/>
    </source>
</evidence>
<name>A0AA86NF15_9EUKA</name>
<dbReference type="EMBL" id="CAXDID020000357">
    <property type="protein sequence ID" value="CAL6081902.1"/>
    <property type="molecule type" value="Genomic_DNA"/>
</dbReference>
<dbReference type="Proteomes" id="UP001642409">
    <property type="component" value="Unassembled WGS sequence"/>
</dbReference>
<evidence type="ECO:0000313" key="1">
    <source>
        <dbReference type="EMBL" id="CAI9917958.1"/>
    </source>
</evidence>
<protein>
    <submittedName>
        <fullName evidence="2">Hypothetical_protein</fullName>
    </submittedName>
</protein>
<proteinExistence type="predicted"/>
<gene>
    <name evidence="1" type="ORF">HINF_LOCUS5603</name>
    <name evidence="2" type="ORF">HINF_LOCUS60694</name>
</gene>
<dbReference type="AlphaFoldDB" id="A0AA86NF15"/>
<accession>A0AA86NF15</accession>